<reference evidence="2" key="1">
    <citation type="submission" date="2018-05" db="EMBL/GenBank/DDBJ databases">
        <authorList>
            <person name="Lanie J.A."/>
            <person name="Ng W.-L."/>
            <person name="Kazmierczak K.M."/>
            <person name="Andrzejewski T.M."/>
            <person name="Davidsen T.M."/>
            <person name="Wayne K.J."/>
            <person name="Tettelin H."/>
            <person name="Glass J.I."/>
            <person name="Rusch D."/>
            <person name="Podicherti R."/>
            <person name="Tsui H.-C.T."/>
            <person name="Winkler M.E."/>
        </authorList>
    </citation>
    <scope>NUCLEOTIDE SEQUENCE</scope>
</reference>
<dbReference type="Pfam" id="PF13360">
    <property type="entry name" value="PQQ_2"/>
    <property type="match status" value="1"/>
</dbReference>
<name>A0A382SAZ2_9ZZZZ</name>
<dbReference type="EMBL" id="UINC01127473">
    <property type="protein sequence ID" value="SVD06615.1"/>
    <property type="molecule type" value="Genomic_DNA"/>
</dbReference>
<evidence type="ECO:0000313" key="2">
    <source>
        <dbReference type="EMBL" id="SVD06615.1"/>
    </source>
</evidence>
<gene>
    <name evidence="2" type="ORF">METZ01_LOCUS359469</name>
</gene>
<protein>
    <recommendedName>
        <fullName evidence="1">Pyrrolo-quinoline quinone repeat domain-containing protein</fullName>
    </recommendedName>
</protein>
<dbReference type="InterPro" id="IPR002372">
    <property type="entry name" value="PQQ_rpt_dom"/>
</dbReference>
<dbReference type="AlphaFoldDB" id="A0A382SAZ2"/>
<sequence>LVMVEYAGLASADDWPNWRGPRHDGGSLEKGWTPNFSKVAWRAQVGVGFSSFAVADGRVFTLGCTGKKRGNQETFYAMNASTGKVLWKDTYPAALVDYLHEGGPCATPTVDGSNVIGQSKDGRLTCYSIGSGRKIWTVNLMEKSGLARPPEWGFSASPLVLGDLLIVEATFTLALNKKTGEEVWRSKVYRPAYGSPVAFKFKDKTYVATLKTEGLVILDAVTGKTVAFQDWRTSFRTNSTTPHIIGDKIFLSTGYKRGCALFEFTGSGLKQVYANRDLSNHFNNSVVIGDFLYGFDGNTHMLGSKHLLCMRLA</sequence>
<dbReference type="Gene3D" id="2.130.10.10">
    <property type="entry name" value="YVTN repeat-like/Quinoprotein amine dehydrogenase"/>
    <property type="match status" value="1"/>
</dbReference>
<dbReference type="InterPro" id="IPR015943">
    <property type="entry name" value="WD40/YVTN_repeat-like_dom_sf"/>
</dbReference>
<evidence type="ECO:0000259" key="1">
    <source>
        <dbReference type="Pfam" id="PF13360"/>
    </source>
</evidence>
<feature type="non-terminal residue" evidence="2">
    <location>
        <position position="313"/>
    </location>
</feature>
<dbReference type="PANTHER" id="PTHR34512">
    <property type="entry name" value="CELL SURFACE PROTEIN"/>
    <property type="match status" value="1"/>
</dbReference>
<feature type="domain" description="Pyrrolo-quinoline quinone repeat" evidence="1">
    <location>
        <begin position="39"/>
        <end position="233"/>
    </location>
</feature>
<dbReference type="PANTHER" id="PTHR34512:SF30">
    <property type="entry name" value="OUTER MEMBRANE PROTEIN ASSEMBLY FACTOR BAMB"/>
    <property type="match status" value="1"/>
</dbReference>
<proteinExistence type="predicted"/>
<feature type="non-terminal residue" evidence="2">
    <location>
        <position position="1"/>
    </location>
</feature>
<dbReference type="SUPFAM" id="SSF50998">
    <property type="entry name" value="Quinoprotein alcohol dehydrogenase-like"/>
    <property type="match status" value="1"/>
</dbReference>
<organism evidence="2">
    <name type="scientific">marine metagenome</name>
    <dbReference type="NCBI Taxonomy" id="408172"/>
    <lineage>
        <taxon>unclassified sequences</taxon>
        <taxon>metagenomes</taxon>
        <taxon>ecological metagenomes</taxon>
    </lineage>
</organism>
<accession>A0A382SAZ2</accession>
<dbReference type="InterPro" id="IPR011047">
    <property type="entry name" value="Quinoprotein_ADH-like_sf"/>
</dbReference>